<accession>A0A6J5ZY37</accession>
<sequence length="237" mass="25536">MGASWNVSMGATNPNWKVAVKDGDVLSVQVTYDTTKSSWYESMGISPVQVSVSPAGGVDPFTADGYAALDQSEVLTHGELKENRDYGGRKTKGYVDARKLADGPTMSQVAIKDFLYKQGDLTMPGRKGRPPVVTQGKSLNFVNKDPLREVYHTITPCKAPCDRSSGISYPLANGTKIDSGELGLPPLGVFVKQATEANGPSMTSWSTPTNLGAGTYTYFCRVHPFMRGAFRVKAAKK</sequence>
<dbReference type="InterPro" id="IPR008972">
    <property type="entry name" value="Cupredoxin"/>
</dbReference>
<name>A0A6J5ZY37_9ZZZZ</name>
<dbReference type="SUPFAM" id="SSF49503">
    <property type="entry name" value="Cupredoxins"/>
    <property type="match status" value="1"/>
</dbReference>
<protein>
    <submittedName>
        <fullName evidence="1">Unannotated protein</fullName>
    </submittedName>
</protein>
<proteinExistence type="predicted"/>
<dbReference type="Gene3D" id="2.60.40.420">
    <property type="entry name" value="Cupredoxins - blue copper proteins"/>
    <property type="match status" value="1"/>
</dbReference>
<organism evidence="1">
    <name type="scientific">freshwater metagenome</name>
    <dbReference type="NCBI Taxonomy" id="449393"/>
    <lineage>
        <taxon>unclassified sequences</taxon>
        <taxon>metagenomes</taxon>
        <taxon>ecological metagenomes</taxon>
    </lineage>
</organism>
<dbReference type="AlphaFoldDB" id="A0A6J5ZY37"/>
<dbReference type="EMBL" id="CAESAN010000131">
    <property type="protein sequence ID" value="CAB4346458.1"/>
    <property type="molecule type" value="Genomic_DNA"/>
</dbReference>
<reference evidence="1" key="1">
    <citation type="submission" date="2020-05" db="EMBL/GenBank/DDBJ databases">
        <authorList>
            <person name="Chiriac C."/>
            <person name="Salcher M."/>
            <person name="Ghai R."/>
            <person name="Kavagutti S V."/>
        </authorList>
    </citation>
    <scope>NUCLEOTIDE SEQUENCE</scope>
</reference>
<gene>
    <name evidence="1" type="ORF">UFOPK3547_01363</name>
</gene>
<evidence type="ECO:0000313" key="1">
    <source>
        <dbReference type="EMBL" id="CAB4346458.1"/>
    </source>
</evidence>